<comment type="function">
    <text evidence="2">Antitoxin component of a type II toxin-antitoxin (TA) system.</text>
</comment>
<organism evidence="3">
    <name type="scientific">Caldilineaceae bacterium SB0664_bin_27</name>
    <dbReference type="NCBI Taxonomy" id="2605260"/>
    <lineage>
        <taxon>Bacteria</taxon>
        <taxon>Bacillati</taxon>
        <taxon>Chloroflexota</taxon>
        <taxon>Caldilineae</taxon>
        <taxon>Caldilineales</taxon>
        <taxon>Caldilineaceae</taxon>
    </lineage>
</organism>
<dbReference type="PANTHER" id="PTHR35377">
    <property type="entry name" value="ANTITOXIN VAPB49-RELATED-RELATED"/>
    <property type="match status" value="1"/>
</dbReference>
<dbReference type="NCBIfam" id="TIGR01552">
    <property type="entry name" value="phd_fam"/>
    <property type="match status" value="1"/>
</dbReference>
<dbReference type="AlphaFoldDB" id="A0A6B0YUD8"/>
<sequence length="103" mass="11558">MLRTSITELKRSLSAYLRDVKAGEEVLITDRGRPIARLVPVDDTDSSVVQADSMEEHMADLEQRGLIRRGTGKLPEGFWDMPRPADPEGLVRSAVSLDREEDH</sequence>
<comment type="similarity">
    <text evidence="1 2">Belongs to the phD/YefM antitoxin family.</text>
</comment>
<dbReference type="EMBL" id="VXRG01000083">
    <property type="protein sequence ID" value="MXY93735.1"/>
    <property type="molecule type" value="Genomic_DNA"/>
</dbReference>
<dbReference type="Gene3D" id="3.40.1620.10">
    <property type="entry name" value="YefM-like domain"/>
    <property type="match status" value="1"/>
</dbReference>
<evidence type="ECO:0000256" key="1">
    <source>
        <dbReference type="ARBA" id="ARBA00009981"/>
    </source>
</evidence>
<evidence type="ECO:0000313" key="3">
    <source>
        <dbReference type="EMBL" id="MXY93735.1"/>
    </source>
</evidence>
<dbReference type="InterPro" id="IPR036165">
    <property type="entry name" value="YefM-like_sf"/>
</dbReference>
<name>A0A6B0YUD8_9CHLR</name>
<evidence type="ECO:0000256" key="2">
    <source>
        <dbReference type="RuleBase" id="RU362080"/>
    </source>
</evidence>
<dbReference type="InterPro" id="IPR051416">
    <property type="entry name" value="phD-YefM_TA_antitoxins"/>
</dbReference>
<dbReference type="SUPFAM" id="SSF143120">
    <property type="entry name" value="YefM-like"/>
    <property type="match status" value="1"/>
</dbReference>
<accession>A0A6B0YUD8</accession>
<comment type="caution">
    <text evidence="3">The sequence shown here is derived from an EMBL/GenBank/DDBJ whole genome shotgun (WGS) entry which is preliminary data.</text>
</comment>
<gene>
    <name evidence="3" type="ORF">F4Y42_09830</name>
</gene>
<dbReference type="Pfam" id="PF02604">
    <property type="entry name" value="PhdYeFM_antitox"/>
    <property type="match status" value="1"/>
</dbReference>
<protein>
    <recommendedName>
        <fullName evidence="2">Antitoxin</fullName>
    </recommendedName>
</protein>
<proteinExistence type="inferred from homology"/>
<dbReference type="InterPro" id="IPR006442">
    <property type="entry name" value="Antitoxin_Phd/YefM"/>
</dbReference>
<reference evidence="3" key="1">
    <citation type="submission" date="2019-09" db="EMBL/GenBank/DDBJ databases">
        <title>Characterisation of the sponge microbiome using genome-centric metagenomics.</title>
        <authorList>
            <person name="Engelberts J.P."/>
            <person name="Robbins S.J."/>
            <person name="De Goeij J.M."/>
            <person name="Aranda M."/>
            <person name="Bell S.C."/>
            <person name="Webster N.S."/>
        </authorList>
    </citation>
    <scope>NUCLEOTIDE SEQUENCE</scope>
    <source>
        <strain evidence="3">SB0664_bin_27</strain>
    </source>
</reference>